<evidence type="ECO:0000259" key="3">
    <source>
        <dbReference type="Pfam" id="PF00291"/>
    </source>
</evidence>
<feature type="non-terminal residue" evidence="4">
    <location>
        <position position="92"/>
    </location>
</feature>
<dbReference type="STRING" id="378794.GCA_001570625_00686"/>
<dbReference type="GO" id="GO:1901605">
    <property type="term" value="P:alpha-amino acid metabolic process"/>
    <property type="evidence" value="ECO:0007669"/>
    <property type="project" value="UniProtKB-ARBA"/>
</dbReference>
<comment type="caution">
    <text evidence="4">The sequence shown here is derived from an EMBL/GenBank/DDBJ whole genome shotgun (WGS) entry which is preliminary data.</text>
</comment>
<evidence type="ECO:0000256" key="1">
    <source>
        <dbReference type="ARBA" id="ARBA00001933"/>
    </source>
</evidence>
<evidence type="ECO:0000313" key="4">
    <source>
        <dbReference type="EMBL" id="HBK54093.1"/>
    </source>
</evidence>
<reference evidence="4 5" key="1">
    <citation type="journal article" date="2018" name="Nat. Biotechnol.">
        <title>A standardized bacterial taxonomy based on genome phylogeny substantially revises the tree of life.</title>
        <authorList>
            <person name="Parks D.H."/>
            <person name="Chuvochina M."/>
            <person name="Waite D.W."/>
            <person name="Rinke C."/>
            <person name="Skarshewski A."/>
            <person name="Chaumeil P.A."/>
            <person name="Hugenholtz P."/>
        </authorList>
    </citation>
    <scope>NUCLEOTIDE SEQUENCE [LARGE SCALE GENOMIC DNA]</scope>
    <source>
        <strain evidence="4">UBA10948</strain>
    </source>
</reference>
<evidence type="ECO:0000256" key="2">
    <source>
        <dbReference type="ARBA" id="ARBA00022898"/>
    </source>
</evidence>
<dbReference type="Gene3D" id="3.40.50.1100">
    <property type="match status" value="2"/>
</dbReference>
<dbReference type="Pfam" id="PF00291">
    <property type="entry name" value="PALP"/>
    <property type="match status" value="1"/>
</dbReference>
<proteinExistence type="predicted"/>
<dbReference type="Proteomes" id="UP000263273">
    <property type="component" value="Unassembled WGS sequence"/>
</dbReference>
<name>A0A354YXM1_9FIRM</name>
<dbReference type="EMBL" id="DNZF01000201">
    <property type="protein sequence ID" value="HBK54093.1"/>
    <property type="molecule type" value="Genomic_DNA"/>
</dbReference>
<dbReference type="InterPro" id="IPR036052">
    <property type="entry name" value="TrpB-like_PALP_sf"/>
</dbReference>
<dbReference type="PANTHER" id="PTHR10314">
    <property type="entry name" value="CYSTATHIONINE BETA-SYNTHASE"/>
    <property type="match status" value="1"/>
</dbReference>
<dbReference type="InterPro" id="IPR001926">
    <property type="entry name" value="TrpB-like_PALP"/>
</dbReference>
<dbReference type="AlphaFoldDB" id="A0A354YXM1"/>
<gene>
    <name evidence="4" type="ORF">DDZ44_09175</name>
</gene>
<protein>
    <submittedName>
        <fullName evidence="4">Cysteine synthase A</fullName>
    </submittedName>
</protein>
<dbReference type="InterPro" id="IPR050214">
    <property type="entry name" value="Cys_Synth/Cystath_Beta-Synth"/>
</dbReference>
<keyword evidence="2" id="KW-0663">Pyridoxal phosphate</keyword>
<organism evidence="4 5">
    <name type="scientific">Syntrophomonas wolfei</name>
    <dbReference type="NCBI Taxonomy" id="863"/>
    <lineage>
        <taxon>Bacteria</taxon>
        <taxon>Bacillati</taxon>
        <taxon>Bacillota</taxon>
        <taxon>Clostridia</taxon>
        <taxon>Eubacteriales</taxon>
        <taxon>Syntrophomonadaceae</taxon>
        <taxon>Syntrophomonas</taxon>
    </lineage>
</organism>
<sequence length="92" mass="9581">AASESSYFLVQQFENQDNAESHEMTTAQEILRQMEHKLDILICGVGSGGTLSGTGKVLKSSLPGIKIVAVEPAQSAVLSGKSAGVHKIQGIG</sequence>
<evidence type="ECO:0000313" key="5">
    <source>
        <dbReference type="Proteomes" id="UP000263273"/>
    </source>
</evidence>
<comment type="cofactor">
    <cofactor evidence="1">
        <name>pyridoxal 5'-phosphate</name>
        <dbReference type="ChEBI" id="CHEBI:597326"/>
    </cofactor>
</comment>
<feature type="domain" description="Tryptophan synthase beta chain-like PALP" evidence="3">
    <location>
        <begin position="2"/>
        <end position="82"/>
    </location>
</feature>
<feature type="non-terminal residue" evidence="4">
    <location>
        <position position="1"/>
    </location>
</feature>
<dbReference type="SUPFAM" id="SSF53686">
    <property type="entry name" value="Tryptophan synthase beta subunit-like PLP-dependent enzymes"/>
    <property type="match status" value="1"/>
</dbReference>
<accession>A0A354YXM1</accession>